<keyword evidence="3" id="KW-0479">Metal-binding</keyword>
<dbReference type="InterPro" id="IPR042449">
    <property type="entry name" value="Ub-E1_IAD_1"/>
</dbReference>
<dbReference type="Proteomes" id="UP001217417">
    <property type="component" value="Unassembled WGS sequence"/>
</dbReference>
<dbReference type="Pfam" id="PF10585">
    <property type="entry name" value="UBA_E1_SCCH"/>
    <property type="match status" value="1"/>
</dbReference>
<keyword evidence="4" id="KW-0547">Nucleotide-binding</keyword>
<dbReference type="Gene3D" id="1.10.10.520">
    <property type="entry name" value="Ubiquitin activating enzymes (Uba3). Chain: B, domain 2"/>
    <property type="match status" value="1"/>
</dbReference>
<dbReference type="Gene3D" id="3.10.290.20">
    <property type="entry name" value="Ubiquitin-like 2 activating enzyme e1b. Chain: B, domain 3"/>
    <property type="match status" value="1"/>
</dbReference>
<organism evidence="13 14">
    <name type="scientific">Lipomyces tetrasporus</name>
    <dbReference type="NCBI Taxonomy" id="54092"/>
    <lineage>
        <taxon>Eukaryota</taxon>
        <taxon>Fungi</taxon>
        <taxon>Dikarya</taxon>
        <taxon>Ascomycota</taxon>
        <taxon>Saccharomycotina</taxon>
        <taxon>Lipomycetes</taxon>
        <taxon>Lipomycetales</taxon>
        <taxon>Lipomycetaceae</taxon>
        <taxon>Lipomyces</taxon>
    </lineage>
</organism>
<evidence type="ECO:0000256" key="1">
    <source>
        <dbReference type="ARBA" id="ARBA00004718"/>
    </source>
</evidence>
<gene>
    <name evidence="13" type="ORF">POJ06DRAFT_67230</name>
</gene>
<dbReference type="InterPro" id="IPR023318">
    <property type="entry name" value="Ub_act_enz_dom_a_sf"/>
</dbReference>
<dbReference type="Pfam" id="PF00899">
    <property type="entry name" value="ThiF"/>
    <property type="match status" value="1"/>
</dbReference>
<feature type="domain" description="THIF-type NAD/FAD binding fold" evidence="10">
    <location>
        <begin position="15"/>
        <end position="438"/>
    </location>
</feature>
<dbReference type="PROSITE" id="PS51257">
    <property type="entry name" value="PROKAR_LIPOPROTEIN"/>
    <property type="match status" value="1"/>
</dbReference>
<name>A0AAD7VVB2_9ASCO</name>
<evidence type="ECO:0000256" key="5">
    <source>
        <dbReference type="ARBA" id="ARBA00022786"/>
    </source>
</evidence>
<dbReference type="InterPro" id="IPR033127">
    <property type="entry name" value="UBQ-activ_enz_E1_Cys_AS"/>
</dbReference>
<dbReference type="FunFam" id="3.50.50.80:FF:000004">
    <property type="entry name" value="Ubiquitin-activating enzyme E1-like"/>
    <property type="match status" value="1"/>
</dbReference>
<dbReference type="FunFam" id="3.40.50.720:FF:000618">
    <property type="entry name" value="SUMO-activating enzyme subunit 2"/>
    <property type="match status" value="1"/>
</dbReference>
<reference evidence="13" key="1">
    <citation type="submission" date="2023-03" db="EMBL/GenBank/DDBJ databases">
        <title>Near-Complete genome sequence of Lipomyces tetrasporous NRRL Y-64009, an oleaginous yeast capable of growing on lignocellulosic hydrolysates.</title>
        <authorList>
            <consortium name="Lawrence Berkeley National Laboratory"/>
            <person name="Jagtap S.S."/>
            <person name="Liu J.-J."/>
            <person name="Walukiewicz H.E."/>
            <person name="Pangilinan J."/>
            <person name="Lipzen A."/>
            <person name="Ahrendt S."/>
            <person name="Koriabine M."/>
            <person name="Cobaugh K."/>
            <person name="Salamov A."/>
            <person name="Yoshinaga Y."/>
            <person name="Ng V."/>
            <person name="Daum C."/>
            <person name="Grigoriev I.V."/>
            <person name="Slininger P.J."/>
            <person name="Dien B.S."/>
            <person name="Jin Y.-S."/>
            <person name="Rao C.V."/>
        </authorList>
    </citation>
    <scope>NUCLEOTIDE SEQUENCE</scope>
    <source>
        <strain evidence="13">NRRL Y-64009</strain>
    </source>
</reference>
<sequence>MSRETYVTEALGGIYERVKAARVLMVGAGGIGCELLKNLVLTGFGEIHLVDLDTIDLSNLNRQFLFRHEHIKKSKALVARDTASKFNPDVQLMASHANIKDPQFSVAWFKRFDLVFNALDNLDARRYVNRMCLTAEVPLIESGTTGFNGQVQVIVKGKTECYDCNPKEVPKSFPVCTIRTTPSQPIHCIVWAKSYLFSNLFGIDEDESPDLDNSVNSDNASEIENLRRENLELKHIKDAFGTSEFTRLVFEKVFKIDIDRLLSMEDAWKHRKAPVPILYEEFQRSANAEVKKAASKVASDDQPVWSLAENFVVFKDSVERLSARLLQLQKNAAEGSTRPVLSFDKDDDETLNFVVAAANLRSQVFGIERKSKFEIKQMAGNIIPAIATTNAIIAGVCVLQSFKILNNDIDHAKVVFLSRRPERIFSTESLQPPNPHCGVCSVARCGMEVDVSKFTLHDLVEQVLRAKLGYSEEISVVTDKLLYDIEFDDNVDKTFKELGIDDGTFVTIIDEEEPEGSTPRVNLELLVYAKYVIVVLVVVTVALTIHREGLGDVDVNYKLTSIPEIPRKPVPKPTEEANEVPVSNGKVAVSAGLKRKAEDDELVEVNTLDTKKSKVETRDEDVVVVDDDEAIEID</sequence>
<dbReference type="GeneID" id="80886545"/>
<dbReference type="GO" id="GO:0019948">
    <property type="term" value="F:SUMO activating enzyme activity"/>
    <property type="evidence" value="ECO:0007669"/>
    <property type="project" value="TreeGrafter"/>
</dbReference>
<evidence type="ECO:0000313" key="14">
    <source>
        <dbReference type="Proteomes" id="UP001217417"/>
    </source>
</evidence>
<dbReference type="Pfam" id="PF14732">
    <property type="entry name" value="UAE_UbL"/>
    <property type="match status" value="1"/>
</dbReference>
<proteinExistence type="inferred from homology"/>
<protein>
    <recommendedName>
        <fullName evidence="8">Ubiquitin-activating enzyme E1-like</fullName>
    </recommendedName>
</protein>
<dbReference type="PROSITE" id="PS00865">
    <property type="entry name" value="UBIQUITIN_ACTIVAT_2"/>
    <property type="match status" value="1"/>
</dbReference>
<keyword evidence="14" id="KW-1185">Reference proteome</keyword>
<dbReference type="GO" id="GO:0005737">
    <property type="term" value="C:cytoplasm"/>
    <property type="evidence" value="ECO:0007669"/>
    <property type="project" value="TreeGrafter"/>
</dbReference>
<comment type="caution">
    <text evidence="13">The sequence shown here is derived from an EMBL/GenBank/DDBJ whole genome shotgun (WGS) entry which is preliminary data.</text>
</comment>
<feature type="domain" description="Ubiquitin/SUMO-activating enzyme ubiquitin-like" evidence="12">
    <location>
        <begin position="448"/>
        <end position="513"/>
    </location>
</feature>
<keyword evidence="6" id="KW-0862">Zinc</keyword>
<evidence type="ECO:0000259" key="12">
    <source>
        <dbReference type="Pfam" id="PF14732"/>
    </source>
</evidence>
<accession>A0AAD7VVB2</accession>
<evidence type="ECO:0000256" key="9">
    <source>
        <dbReference type="PROSITE-ProRule" id="PRU10132"/>
    </source>
</evidence>
<comment type="similarity">
    <text evidence="2">Belongs to the ubiquitin-activating E1 family.</text>
</comment>
<evidence type="ECO:0000256" key="7">
    <source>
        <dbReference type="ARBA" id="ARBA00022840"/>
    </source>
</evidence>
<feature type="domain" description="Ubiquitin-activating enzyme SCCH" evidence="11">
    <location>
        <begin position="280"/>
        <end position="376"/>
    </location>
</feature>
<feature type="active site" description="Glycyl thioester intermediate" evidence="9">
    <location>
        <position position="176"/>
    </location>
</feature>
<dbReference type="Gene3D" id="3.50.50.80">
    <property type="entry name" value="Ubiquitin-activating enzyme E1, inactive adenylation domain, subdomain 1"/>
    <property type="match status" value="1"/>
</dbReference>
<dbReference type="PANTHER" id="PTHR10953">
    <property type="entry name" value="UBIQUITIN-ACTIVATING ENZYME E1"/>
    <property type="match status" value="1"/>
</dbReference>
<dbReference type="CDD" id="cd01489">
    <property type="entry name" value="Uba2_SUMO"/>
    <property type="match status" value="1"/>
</dbReference>
<evidence type="ECO:0000256" key="3">
    <source>
        <dbReference type="ARBA" id="ARBA00022723"/>
    </source>
</evidence>
<evidence type="ECO:0000259" key="11">
    <source>
        <dbReference type="Pfam" id="PF10585"/>
    </source>
</evidence>
<dbReference type="GO" id="GO:0046872">
    <property type="term" value="F:metal ion binding"/>
    <property type="evidence" value="ECO:0007669"/>
    <property type="project" value="UniProtKB-KW"/>
</dbReference>
<keyword evidence="7" id="KW-0067">ATP-binding</keyword>
<evidence type="ECO:0000313" key="13">
    <source>
        <dbReference type="EMBL" id="KAJ8103328.1"/>
    </source>
</evidence>
<dbReference type="RefSeq" id="XP_056046778.1">
    <property type="nucleotide sequence ID" value="XM_056191379.1"/>
</dbReference>
<dbReference type="GO" id="GO:0031510">
    <property type="term" value="C:SUMO activating enzyme complex"/>
    <property type="evidence" value="ECO:0007669"/>
    <property type="project" value="TreeGrafter"/>
</dbReference>
<dbReference type="PANTHER" id="PTHR10953:SF5">
    <property type="entry name" value="SUMO-ACTIVATING ENZYME SUBUNIT 2"/>
    <property type="match status" value="1"/>
</dbReference>
<evidence type="ECO:0000256" key="6">
    <source>
        <dbReference type="ARBA" id="ARBA00022833"/>
    </source>
</evidence>
<dbReference type="InterPro" id="IPR019572">
    <property type="entry name" value="UBA_E1_SCCH"/>
</dbReference>
<evidence type="ECO:0000256" key="8">
    <source>
        <dbReference type="ARBA" id="ARBA00073512"/>
    </source>
</evidence>
<dbReference type="EMBL" id="JARPMG010000002">
    <property type="protein sequence ID" value="KAJ8103328.1"/>
    <property type="molecule type" value="Genomic_DNA"/>
</dbReference>
<dbReference type="SUPFAM" id="SSF69572">
    <property type="entry name" value="Activating enzymes of the ubiquitin-like proteins"/>
    <property type="match status" value="1"/>
</dbReference>
<dbReference type="InterPro" id="IPR000594">
    <property type="entry name" value="ThiF_NAD_FAD-bd"/>
</dbReference>
<evidence type="ECO:0000256" key="2">
    <source>
        <dbReference type="ARBA" id="ARBA00005673"/>
    </source>
</evidence>
<evidence type="ECO:0000256" key="4">
    <source>
        <dbReference type="ARBA" id="ARBA00022741"/>
    </source>
</evidence>
<dbReference type="GO" id="GO:0005524">
    <property type="term" value="F:ATP binding"/>
    <property type="evidence" value="ECO:0007669"/>
    <property type="project" value="UniProtKB-KW"/>
</dbReference>
<dbReference type="InterPro" id="IPR045886">
    <property type="entry name" value="ThiF/MoeB/HesA"/>
</dbReference>
<dbReference type="InterPro" id="IPR028077">
    <property type="entry name" value="UAE_UbL_dom"/>
</dbReference>
<dbReference type="GO" id="GO:0016925">
    <property type="term" value="P:protein sumoylation"/>
    <property type="evidence" value="ECO:0007669"/>
    <property type="project" value="UniProtKB-ARBA"/>
</dbReference>
<dbReference type="AlphaFoldDB" id="A0AAD7VVB2"/>
<evidence type="ECO:0000259" key="10">
    <source>
        <dbReference type="Pfam" id="PF00899"/>
    </source>
</evidence>
<keyword evidence="5" id="KW-0833">Ubl conjugation pathway</keyword>
<comment type="pathway">
    <text evidence="1">Protein modification; protein sumoylation.</text>
</comment>
<dbReference type="InterPro" id="IPR035985">
    <property type="entry name" value="Ubiquitin-activating_enz"/>
</dbReference>